<feature type="compositionally biased region" description="Basic and acidic residues" evidence="1">
    <location>
        <begin position="17"/>
        <end position="28"/>
    </location>
</feature>
<evidence type="ECO:0000256" key="1">
    <source>
        <dbReference type="SAM" id="MobiDB-lite"/>
    </source>
</evidence>
<reference evidence="2 3" key="1">
    <citation type="submission" date="2020-05" db="EMBL/GenBank/DDBJ databases">
        <title>Vigna angularis (adzuki bean) Var. LongXiaoDou No. 4 denovo assembly.</title>
        <authorList>
            <person name="Xiang H."/>
        </authorList>
    </citation>
    <scope>NUCLEOTIDE SEQUENCE [LARGE SCALE GENOMIC DNA]</scope>
    <source>
        <tissue evidence="2">Leaf</tissue>
    </source>
</reference>
<evidence type="ECO:0000313" key="2">
    <source>
        <dbReference type="EMBL" id="KAG2402608.1"/>
    </source>
</evidence>
<sequence length="69" mass="7787">MLLDADASTLSPFSPLFDKHQKGMREKTSQPNSDGDDVREEGGGNEMTMTVRRFGRGLHWFGMLKDWGI</sequence>
<accession>A0A8T0KUD7</accession>
<proteinExistence type="predicted"/>
<dbReference type="Proteomes" id="UP000743370">
    <property type="component" value="Unassembled WGS sequence"/>
</dbReference>
<dbReference type="AlphaFoldDB" id="A0A8T0KUD7"/>
<comment type="caution">
    <text evidence="2">The sequence shown here is derived from an EMBL/GenBank/DDBJ whole genome shotgun (WGS) entry which is preliminary data.</text>
</comment>
<evidence type="ECO:0000313" key="3">
    <source>
        <dbReference type="Proteomes" id="UP000743370"/>
    </source>
</evidence>
<dbReference type="EMBL" id="JABFOF010000003">
    <property type="protein sequence ID" value="KAG2402608.1"/>
    <property type="molecule type" value="Genomic_DNA"/>
</dbReference>
<protein>
    <submittedName>
        <fullName evidence="2">Uncharacterized protein</fullName>
    </submittedName>
</protein>
<feature type="region of interest" description="Disordered" evidence="1">
    <location>
        <begin position="1"/>
        <end position="47"/>
    </location>
</feature>
<name>A0A8T0KUD7_PHAAN</name>
<organism evidence="2 3">
    <name type="scientific">Phaseolus angularis</name>
    <name type="common">Azuki bean</name>
    <name type="synonym">Vigna angularis</name>
    <dbReference type="NCBI Taxonomy" id="3914"/>
    <lineage>
        <taxon>Eukaryota</taxon>
        <taxon>Viridiplantae</taxon>
        <taxon>Streptophyta</taxon>
        <taxon>Embryophyta</taxon>
        <taxon>Tracheophyta</taxon>
        <taxon>Spermatophyta</taxon>
        <taxon>Magnoliopsida</taxon>
        <taxon>eudicotyledons</taxon>
        <taxon>Gunneridae</taxon>
        <taxon>Pentapetalae</taxon>
        <taxon>rosids</taxon>
        <taxon>fabids</taxon>
        <taxon>Fabales</taxon>
        <taxon>Fabaceae</taxon>
        <taxon>Papilionoideae</taxon>
        <taxon>50 kb inversion clade</taxon>
        <taxon>NPAAA clade</taxon>
        <taxon>indigoferoid/millettioid clade</taxon>
        <taxon>Phaseoleae</taxon>
        <taxon>Vigna</taxon>
    </lineage>
</organism>
<gene>
    <name evidence="2" type="ORF">HKW66_Vig0238050</name>
</gene>